<feature type="repeat" description="WD" evidence="6">
    <location>
        <begin position="268"/>
        <end position="290"/>
    </location>
</feature>
<feature type="compositionally biased region" description="Polar residues" evidence="7">
    <location>
        <begin position="1"/>
        <end position="17"/>
    </location>
</feature>
<feature type="compositionally biased region" description="Low complexity" evidence="7">
    <location>
        <begin position="725"/>
        <end position="738"/>
    </location>
</feature>
<proteinExistence type="predicted"/>
<name>A0AAW0D147_9AGAR</name>
<feature type="compositionally biased region" description="Acidic residues" evidence="7">
    <location>
        <begin position="812"/>
        <end position="827"/>
    </location>
</feature>
<keyword evidence="9" id="KW-1185">Reference proteome</keyword>
<evidence type="ECO:0000256" key="3">
    <source>
        <dbReference type="ARBA" id="ARBA00022737"/>
    </source>
</evidence>
<dbReference type="InterPro" id="IPR001680">
    <property type="entry name" value="WD40_rpt"/>
</dbReference>
<evidence type="ECO:0000313" key="8">
    <source>
        <dbReference type="EMBL" id="KAK7044083.1"/>
    </source>
</evidence>
<feature type="repeat" description="WD" evidence="6">
    <location>
        <begin position="149"/>
        <end position="191"/>
    </location>
</feature>
<evidence type="ECO:0000256" key="6">
    <source>
        <dbReference type="PROSITE-ProRule" id="PRU00221"/>
    </source>
</evidence>
<organism evidence="8 9">
    <name type="scientific">Paramarasmius palmivorus</name>
    <dbReference type="NCBI Taxonomy" id="297713"/>
    <lineage>
        <taxon>Eukaryota</taxon>
        <taxon>Fungi</taxon>
        <taxon>Dikarya</taxon>
        <taxon>Basidiomycota</taxon>
        <taxon>Agaricomycotina</taxon>
        <taxon>Agaricomycetes</taxon>
        <taxon>Agaricomycetidae</taxon>
        <taxon>Agaricales</taxon>
        <taxon>Marasmiineae</taxon>
        <taxon>Marasmiaceae</taxon>
        <taxon>Paramarasmius</taxon>
    </lineage>
</organism>
<gene>
    <name evidence="8" type="primary">RTC1</name>
    <name evidence="8" type="ORF">VNI00_007799</name>
</gene>
<dbReference type="InterPro" id="IPR019775">
    <property type="entry name" value="WD40_repeat_CS"/>
</dbReference>
<feature type="compositionally biased region" description="Polar residues" evidence="7">
    <location>
        <begin position="667"/>
        <end position="692"/>
    </location>
</feature>
<dbReference type="GO" id="GO:0008270">
    <property type="term" value="F:zinc ion binding"/>
    <property type="evidence" value="ECO:0007669"/>
    <property type="project" value="UniProtKB-KW"/>
</dbReference>
<dbReference type="InterPro" id="IPR015943">
    <property type="entry name" value="WD40/YVTN_repeat-like_dom_sf"/>
</dbReference>
<dbReference type="InterPro" id="IPR037590">
    <property type="entry name" value="WDR24"/>
</dbReference>
<dbReference type="SUPFAM" id="SSF50978">
    <property type="entry name" value="WD40 repeat-like"/>
    <property type="match status" value="1"/>
</dbReference>
<keyword evidence="5" id="KW-0862">Zinc</keyword>
<dbReference type="InterPro" id="IPR036322">
    <property type="entry name" value="WD40_repeat_dom_sf"/>
</dbReference>
<accession>A0AAW0D147</accession>
<dbReference type="GO" id="GO:0016239">
    <property type="term" value="P:positive regulation of macroautophagy"/>
    <property type="evidence" value="ECO:0007669"/>
    <property type="project" value="TreeGrafter"/>
</dbReference>
<dbReference type="GO" id="GO:0005774">
    <property type="term" value="C:vacuolar membrane"/>
    <property type="evidence" value="ECO:0007669"/>
    <property type="project" value="TreeGrafter"/>
</dbReference>
<dbReference type="GO" id="GO:0005829">
    <property type="term" value="C:cytosol"/>
    <property type="evidence" value="ECO:0007669"/>
    <property type="project" value="TreeGrafter"/>
</dbReference>
<evidence type="ECO:0000256" key="1">
    <source>
        <dbReference type="ARBA" id="ARBA00022574"/>
    </source>
</evidence>
<sequence length="1084" mass="118089">MSGNTTPLLSIKTSTVDVPSDSRTHGYQGPTRNIRLPRACSNGGGTISKASDGQRCAIVGKESLRILRISDTTQDAGAEGYHKSAEGRGGHRIEATKNFWEGSGLKTDSAFTDSNLTAYSNKILTSGRNGELIMWDLNKTGSTKYERRAKDHSRSIHSVCVSPLVPHYCLTGSADGDLRVWDLRDLQRSIIRIHHPTGVRGVVFSPVVFQPLQAAVGLDSGNLFRWDLKVGQRGRLDRIPLAHTAPVTSLDWCSTSPDSDPGSGHGWLVSGSLDRCVKVWDLTSGHISHKPTYTLHPSFPVRRVLWRPSYGCEIAIVSNADFVTTNNPDLNTPVPSVPGLPSSLQAPVVAGMTGSRRSPHLGLGLDLFGGEKDLGDSYTRARSFSGPSGTQTTTNVTSTISVGSSASGTGDAAEIWDVRRGWIAKWSITGSAADGGLTDLVFGADSHAVWGQHSSGTFSQIDLRDATKPIDTIERVAVGWEASGSLAFVADKKEEWEVPYDDIRPHDRSMFEGPSSKNKSLGDPSFVPMSQNLGSFQSAESSVNTAIFAELAREYILEGDDRREICTLNAQAAFDAGHHRAAQVWLLVSATLTDLIPNPTPPQSRPLSPLDDTVPQTVSVAVPNNLSKERGDQNSPNRISDHSSERLVSPHSYQQRSVSGGRKNLLTPASSANSSPHQALNTLPPTPLSSSLRFPHLGGRRNSIDPTTVVRPASLVKRPSVYRRPSNSTHSASPSTSSLRHVGEGALDDSDSSSSDENSRETGGNENGEDGFQEEEEPTALKPLISPALGPLRVSHPSPLSRVVVGQQRWTEDEDEIDDKDVGEDESPSPRSTDSEMEHAQKGASKVTTGPSLRRKRTRSVRRPSTRRRNSSSTTAASAFKLKTRSRSSTLASVQTIASRKSSAKSLLRHESFVSIRTVTASGDISLRELDDQSSTRNVRAEDTIKDLRPTIHHNRDKSLAISELVLDSHAVQKNSVTKNISLTKRDPVSIAAEEQQYREMAWKSLREALEEFADDGDVQMCAMLAIVTPTELQIKEQRRLAFIDSYIDRLARLKMYVCAAYVRKYSRVDKIREMTLSSWEDKA</sequence>
<dbReference type="PANTHER" id="PTHR46200">
    <property type="entry name" value="GATOR COMPLEX PROTEIN WDR24"/>
    <property type="match status" value="1"/>
</dbReference>
<dbReference type="Pfam" id="PF00400">
    <property type="entry name" value="WD40"/>
    <property type="match status" value="2"/>
</dbReference>
<reference evidence="8 9" key="1">
    <citation type="submission" date="2024-01" db="EMBL/GenBank/DDBJ databases">
        <title>A draft genome for a cacao thread blight-causing isolate of Paramarasmius palmivorus.</title>
        <authorList>
            <person name="Baruah I.K."/>
            <person name="Bukari Y."/>
            <person name="Amoako-Attah I."/>
            <person name="Meinhardt L.W."/>
            <person name="Bailey B.A."/>
            <person name="Cohen S.P."/>
        </authorList>
    </citation>
    <scope>NUCLEOTIDE SEQUENCE [LARGE SCALE GENOMIC DNA]</scope>
    <source>
        <strain evidence="8 9">GH-12</strain>
    </source>
</reference>
<feature type="region of interest" description="Disordered" evidence="7">
    <location>
        <begin position="1"/>
        <end position="31"/>
    </location>
</feature>
<dbReference type="GO" id="GO:0061700">
    <property type="term" value="C:GATOR2 complex"/>
    <property type="evidence" value="ECO:0007669"/>
    <property type="project" value="TreeGrafter"/>
</dbReference>
<evidence type="ECO:0000256" key="4">
    <source>
        <dbReference type="ARBA" id="ARBA00022771"/>
    </source>
</evidence>
<dbReference type="PROSITE" id="PS00678">
    <property type="entry name" value="WD_REPEATS_1"/>
    <property type="match status" value="2"/>
</dbReference>
<dbReference type="Gene3D" id="2.130.10.10">
    <property type="entry name" value="YVTN repeat-like/Quinoprotein amine dehydrogenase"/>
    <property type="match status" value="1"/>
</dbReference>
<comment type="caution">
    <text evidence="8">The sequence shown here is derived from an EMBL/GenBank/DDBJ whole genome shotgun (WGS) entry which is preliminary data.</text>
</comment>
<feature type="region of interest" description="Disordered" evidence="7">
    <location>
        <begin position="622"/>
        <end position="889"/>
    </location>
</feature>
<protein>
    <submittedName>
        <fullName evidence="8">SEA (Seh1-associated) complex subunit</fullName>
    </submittedName>
</protein>
<evidence type="ECO:0000256" key="7">
    <source>
        <dbReference type="SAM" id="MobiDB-lite"/>
    </source>
</evidence>
<keyword evidence="4" id="KW-0863">Zinc-finger</keyword>
<keyword evidence="3" id="KW-0677">Repeat</keyword>
<evidence type="ECO:0000313" key="9">
    <source>
        <dbReference type="Proteomes" id="UP001383192"/>
    </source>
</evidence>
<dbReference type="PROSITE" id="PS50294">
    <property type="entry name" value="WD_REPEATS_REGION"/>
    <property type="match status" value="1"/>
</dbReference>
<keyword evidence="1 6" id="KW-0853">WD repeat</keyword>
<evidence type="ECO:0000256" key="5">
    <source>
        <dbReference type="ARBA" id="ARBA00022833"/>
    </source>
</evidence>
<dbReference type="EMBL" id="JAYKXP010000026">
    <property type="protein sequence ID" value="KAK7044083.1"/>
    <property type="molecule type" value="Genomic_DNA"/>
</dbReference>
<dbReference type="AlphaFoldDB" id="A0AAW0D147"/>
<dbReference type="SMART" id="SM00320">
    <property type="entry name" value="WD40"/>
    <property type="match status" value="4"/>
</dbReference>
<dbReference type="PROSITE" id="PS50082">
    <property type="entry name" value="WD_REPEATS_2"/>
    <property type="match status" value="2"/>
</dbReference>
<evidence type="ECO:0000256" key="2">
    <source>
        <dbReference type="ARBA" id="ARBA00022723"/>
    </source>
</evidence>
<feature type="compositionally biased region" description="Acidic residues" evidence="7">
    <location>
        <begin position="767"/>
        <end position="778"/>
    </location>
</feature>
<dbReference type="GO" id="GO:1904263">
    <property type="term" value="P:positive regulation of TORC1 signaling"/>
    <property type="evidence" value="ECO:0007669"/>
    <property type="project" value="TreeGrafter"/>
</dbReference>
<dbReference type="PANTHER" id="PTHR46200:SF1">
    <property type="entry name" value="GATOR COMPLEX PROTEIN WDR24"/>
    <property type="match status" value="1"/>
</dbReference>
<keyword evidence="2" id="KW-0479">Metal-binding</keyword>
<dbReference type="Proteomes" id="UP001383192">
    <property type="component" value="Unassembled WGS sequence"/>
</dbReference>
<feature type="compositionally biased region" description="Basic residues" evidence="7">
    <location>
        <begin position="853"/>
        <end position="870"/>
    </location>
</feature>